<dbReference type="GO" id="GO:0016055">
    <property type="term" value="P:Wnt signaling pathway"/>
    <property type="evidence" value="ECO:0007669"/>
    <property type="project" value="UniProtKB-KW"/>
</dbReference>
<dbReference type="PROSITE" id="PS50092">
    <property type="entry name" value="TSP1"/>
    <property type="match status" value="1"/>
</dbReference>
<evidence type="ECO:0000313" key="10">
    <source>
        <dbReference type="EMBL" id="CAJ1407244.1"/>
    </source>
</evidence>
<dbReference type="GO" id="GO:0008201">
    <property type="term" value="F:heparin binding"/>
    <property type="evidence" value="ECO:0007669"/>
    <property type="project" value="UniProtKB-KW"/>
</dbReference>
<accession>A0AA36JLI4</accession>
<dbReference type="Pfam" id="PF13948">
    <property type="entry name" value="DUF4215"/>
    <property type="match status" value="1"/>
</dbReference>
<comment type="similarity">
    <text evidence="1">Belongs to the R-spondin family.</text>
</comment>
<reference evidence="10" key="1">
    <citation type="submission" date="2023-08" db="EMBL/GenBank/DDBJ databases">
        <authorList>
            <person name="Chen Y."/>
            <person name="Shah S."/>
            <person name="Dougan E. K."/>
            <person name="Thang M."/>
            <person name="Chan C."/>
        </authorList>
    </citation>
    <scope>NUCLEOTIDE SEQUENCE</scope>
</reference>
<dbReference type="SUPFAM" id="SSF58113">
    <property type="entry name" value="Apolipoprotein A-I"/>
    <property type="match status" value="1"/>
</dbReference>
<dbReference type="SUPFAM" id="SSF57184">
    <property type="entry name" value="Growth factor receptor domain"/>
    <property type="match status" value="1"/>
</dbReference>
<gene>
    <name evidence="10" type="ORF">EVOR1521_LOCUS28999</name>
</gene>
<evidence type="ECO:0000256" key="7">
    <source>
        <dbReference type="ARBA" id="ARBA00023157"/>
    </source>
</evidence>
<evidence type="ECO:0000256" key="6">
    <source>
        <dbReference type="ARBA" id="ARBA00022737"/>
    </source>
</evidence>
<dbReference type="EMBL" id="CAUJNA010003664">
    <property type="protein sequence ID" value="CAJ1407244.1"/>
    <property type="molecule type" value="Genomic_DNA"/>
</dbReference>
<comment type="caution">
    <text evidence="10">The sequence shown here is derived from an EMBL/GenBank/DDBJ whole genome shotgun (WGS) entry which is preliminary data.</text>
</comment>
<keyword evidence="7" id="KW-1015">Disulfide bond</keyword>
<dbReference type="Pfam" id="PF00090">
    <property type="entry name" value="TSP_1"/>
    <property type="match status" value="1"/>
</dbReference>
<proteinExistence type="inferred from homology"/>
<dbReference type="SUPFAM" id="SSF82895">
    <property type="entry name" value="TSP-1 type 1 repeat"/>
    <property type="match status" value="1"/>
</dbReference>
<dbReference type="InterPro" id="IPR036383">
    <property type="entry name" value="TSP1_rpt_sf"/>
</dbReference>
<dbReference type="InterPro" id="IPR009030">
    <property type="entry name" value="Growth_fac_rcpt_cys_sf"/>
</dbReference>
<keyword evidence="11" id="KW-1185">Reference proteome</keyword>
<keyword evidence="2" id="KW-0716">Sensory transduction</keyword>
<dbReference type="CDD" id="cd00064">
    <property type="entry name" value="FU"/>
    <property type="match status" value="1"/>
</dbReference>
<evidence type="ECO:0000256" key="9">
    <source>
        <dbReference type="SAM" id="SignalP"/>
    </source>
</evidence>
<protein>
    <submittedName>
        <fullName evidence="10">Uncharacterized protein</fullName>
    </submittedName>
</protein>
<sequence>MFFILLLLTVCPYVARKVLERSDSNEAIGWLGVSRPSAPILINEETRTLSAVWLNVSKVNSAKSTCSSCCKKDPYSPDILPWTPGDLVTTHYREAGLLSQARSSALATAMVKKMEGTSVQVQLLSLKDSTTFAPGDMVRAHLPIGSEKKKSPDPLPAVVVNSTDTETTVRYKHKFLGELSLANSWIEPSWAMSNQFIPAEWIQTAPREVPEVDCSLDQFEACISTSGCVWKEPVYEEVPCVVADWGEWNPCTVTCGVGKQRRIRPFPTQPSCRRLEPAPVVQEDRFCMQPSCPLVPDHCQAAPNASASLLQFYGALPAREESAASASAPSWALGALLELLAESHFGKNPRQAIEQELQNIASVADSKETGPSTFQQHPLYVEGETVIAWAEKGTGLGPQCPESYFAIQIDIDVQRNVVSAACNHCAAGCLHCNGPGADQCTACPAPLRLYTHIDGRSTCVEACPECFRPSDEEDDACVFDGSQFGCDHVAAFHPEVMPEHRGAPDSCQALDMEDGDEQPGSKTALLSWKSSAGRSSLSSSVPSVEELAGEPGRIEAKKEIIKQTLHWLETEKIPELLDGIAQYADATLQFLASSLVQDPELLKPLALALGHSPESAPLTPPASSRQEASAMRDVRLAREVREQSRFGLWTNSSEPHFSEVLHDVAQTLAKVALVELQNEDPRRTTHADGDSGVAGAMAEQLQRDAQDLLRFKLLKFDLRPQDKDHLLKLGADMVQALLSSGIIDRLAAEITSQKRLPLEEDNVLLQSGSGLGMAHKLEVKSSKLSGVALALLSSGQQAMDRQLQRLLTQGAIAFGLSAEEKANLTGHLEGEVHAELRALSQGSVAKIMHDVSEDLRTDELRDEVLAASRAVLASELGKLAAEAKTLAAEKLEEKIQLAAIGTKLEKKQLDSAVREVLEHAEVSAADALWAAQTVLSESAAINERVKKSSASALMQLRTGQWQAATSKIAAEAPMFMAELVIFQRMSSRLDHFVQALSESLHLDLSEVGPGPAPHAAVQRAAQETLQQAIAAQSQSPWKEQLAARLKGRVWRLVQNKCRALTGTDMEEVRRQVADAFQSFDLPQDDMVFQLQEDLEHAVEEVALENRQEAEDSYLEALSRQDDSASAHCLGVCLESANDLAEFLGDLSAYALHETHRSLSPAEQRAWKLGRVRAKADHGLLAVVKAAASSAQQHCTENRTGFVQAVKADVRREADRARHSLMLQLEDLVAANKTGVTAKEQQRFMTLVDERLWKPMEEAVLSYRPCGADSTSPRNQAQLLYHGTVRRLLQEASIKLAAKWSTKMESLNSVLLEEAFWPKVGARRSGDQGFPNGIILLETEETDETGESVESLLSQAQATLTALEVTGKPKKLPSTKPSERRQKMVTAMGDWAANNKDDLEAYYYKARDSAISNAVELLYGKGALGPPLCKAATTLGENLDQSYAKALEVRNGNMFSTFKEAGDLACKLEWGIDEVVQFITNIYDILQTFKILLKMVSGLPIVGVLAKVLDKPVVYLMKFMDRELIPVRDRLRDNFHPKFELACEFQKTVVTRVGYAIEAIRVLKLQAFPANKAAGLVGEAMNVCAWLPPVALLADGALTSVASLDSLAGASTDLVRDMVSWVETLIPTSALKKMESSNQIMNVILLPVRKTEATLSTVYKVCIPAVKCWKFTLLGLLKALSNFLEKIFNFALKPFQPIVEAAVAPVRRTLEKAFSSLLPPLQIPFPEFSGLFEDEPSLMDLVRNAFRTDTDQTFSGQIEKAMQLTKKQASYCYSYGTELPAAEGICNDISAKYGAVRNPFECQQLCQSACSRCVRWSFVTTDAAVGAGVCRFTRSNAYYEVKSPTSVSGPKTCGDVTKYQPDTFVQHVESRLCKDMGAFPEIKGAEACKKACFVDGDCQVVQMSGGMCYVGAGKKGCSRGPTSMSLHKTRTAKEALQTRCNAATGVQRAAERLRATCPRSVQDCDAWALEEATKEVQGAGSQAVQEVMELTSTSYQKFTCELLELDVDCPDVNKGDKVDSFDKCKEGAEFVFKESEEEIKKQIDAEVQEQLAACRREAHESLKPLCPVFSWRGIKREKNKKVPPKFKNQYCLLRQKIQASAAYCDYLIKTHGSFGGKTSTTLAAEVRASFVPTESCAKASGDQFLCEMKFLNEGGGETKQMDLTNQIQLQNMYQAKQFDNLAAETQKVKQELAGIQTQMDEGFSKTREQLFSMDKAAANRTEEQTRQIFEKLESSQKEQNARMAYMMQAAQCDSKLQTKELKDFMTSGLNNLQSAVLSGTGQQIDEATSKIKDAVANSQRAVQKQMKESFTDLKDTVTEGFDQVQNKLDANRKAIQKQMTDRFNAVDQKLVHVQGQLDSALKGIETVDNRIKDLARQSSRQFQELHQGQQRQMNALLAIVQKLEVIEDKIDDIPAAIRESRFQDFIYQFKSLTVSMENLLQQFQDFSDLRRGDITNLQAAQAAYRSCSGQLDDVLLATRAVKQSSAEAMKMLRTTYNEVVQRFGQVAILAVDAGFSKMHFEALAEQIAEDLLANKSQLELFLAQESLQSVIVADQDVLYGKELQAKCSEVCVPQKVSKLEPCTCSDGRRPLQRVAAKYLFTPAAATMLLEWTQQALDDVPLKYSIVLKDLYTQITYLERKFASFDLEPPSRARDQFWADWERIAFDMESIRKSYAMVDTKERAVLGKLQLSQRFLDTMASFWSPAPLECHKPALMELGESSLGHLALWSPLKQKGGGAAWLILRQPSRLLQTSALSWMHDAHATDCRAIPDGYDNLEGLMQSGFVCWTDSEGTAKVRSLCDPRGLEDVVETSGLKWVSEEKFSEFGSQNPLLVPIATSEFRTTPLEAEVFSYWERQMSFIAAAQCGNGKLDITEECDSPGEGCEKCKSVPGYECPVPGQPCQSICGDHTAVKMEDCDESDHNSNDGCTPFCQLEYCPRRALSLPIKHAQQASPNPSPELELCASQSRGGVFSLEGCGSFSELVFAGFTMDGHWVRHDIRLDATLASMGNGPWASKASGWVTLGAPYKLWNDGTSVSVTCRGADTSTGCLFWCGSLVNSSDCIQPWLVQTHSNRSQDVHAERLLVYGRKSAAATDLQSCEGGAKLVSLSCGDGQITGNEECDPPGGCCDAQCKLASGWQWQDGCKAICGDGVVLGEEQCDPPMEGCDQQCKLEIGWKWVQNKATTTCGDSVVAGKEQCDPPSVCCNTTCSLQTGWQWQDGCKAICGDGVVLGEEQCDPPMEGCDQQCKLEDGWKWVQNKTTTTCGDSLVAGEEQCDPPSECCNTTCSLETGWLWQDGGCKREVNCGAVTASFGMGIGWNSPATVREGILSQPGERGYRLQNVPAELIGGKYIGHKTWPSKSGGTWTISYTTPVTLYVWVVKEEHNAGIDAMLSNDGWAFVAAPGFKRSDGPALHVWKRFFATGSTYLIKTKELMVGGVISSQDCEVSCGAVTGSSGMGIPWNSPATVKEGVLSQPGQRAYTLQNVPAELIGGTYVGHKTWPSNSGGTWTISYTAPVTLYVWVVKEKHNAGIDAMLSNDGWAPVAAPGFQRSDGWALHVWKRHFATGSTYLIKTTELMVGGVISKAIPSACKVSCGAVAGSSGMGIPWNSPAIVKEGILSQPGQRGYTLQNVPAELIGGTYIGHQAWPSKSGGTWNITYQAPVILYVWVVKEKHNAGIDAMLSNDGWAPVAAPGFQRSDGWTLHVWKRYFGSGSTYLIKTTELMVGGVISSKVSSECKAAATCGAVAGSSGMGIPWNSPAIVKEGILSQPGQRDYKLQNVPAELIGGSYIGHQAWPSKSGGTWTISYTSPVTLYVFVMKDLHNAGVDAMLSNDDWVPVEAPGFQRSDGWAFHVWKRFFDTGSTYLIKTKELMIGGVISKALPEECEVSCGAATSSSGMDIRWNSPATVKEGVLSQPGQRNYELQNVPAELLGGSYIGHQAWPSKSGGTWTISYTSPVTLYVWVMKEMHNAGVDAMLSNDGWARVEAPGFQRSDGWALHVWKRYFATGSTYVIKTKELMVGGVVSKVLSKKCKVSCGAVAGSSGMGISWNSPATVREGMLSQPGQRDYKLQNVPAELIGGSYTGHQAWPSKSGGTWTISYTTPVTLYVIVLKDLHNAGVDAMLSNDGWAAVEAPGFKRSDGWAFNVWKRYFATGNTYLIKTKELMIGGVISSKVSSQGCEA</sequence>
<evidence type="ECO:0000256" key="4">
    <source>
        <dbReference type="ARBA" id="ARBA00022687"/>
    </source>
</evidence>
<dbReference type="NCBIfam" id="TIGR02232">
    <property type="entry name" value="myxo_disulf_rpt"/>
    <property type="match status" value="1"/>
</dbReference>
<evidence type="ECO:0000256" key="5">
    <source>
        <dbReference type="ARBA" id="ARBA00022729"/>
    </source>
</evidence>
<dbReference type="Gene3D" id="2.20.100.10">
    <property type="entry name" value="Thrombospondin type-1 (TSP1) repeat"/>
    <property type="match status" value="1"/>
</dbReference>
<evidence type="ECO:0000256" key="3">
    <source>
        <dbReference type="ARBA" id="ARBA00022674"/>
    </source>
</evidence>
<feature type="signal peptide" evidence="9">
    <location>
        <begin position="1"/>
        <end position="16"/>
    </location>
</feature>
<dbReference type="SMART" id="SM00261">
    <property type="entry name" value="FU"/>
    <property type="match status" value="1"/>
</dbReference>
<evidence type="ECO:0000256" key="1">
    <source>
        <dbReference type="ARBA" id="ARBA00007308"/>
    </source>
</evidence>
<evidence type="ECO:0000313" key="11">
    <source>
        <dbReference type="Proteomes" id="UP001178507"/>
    </source>
</evidence>
<organism evidence="10 11">
    <name type="scientific">Effrenium voratum</name>
    <dbReference type="NCBI Taxonomy" id="2562239"/>
    <lineage>
        <taxon>Eukaryota</taxon>
        <taxon>Sar</taxon>
        <taxon>Alveolata</taxon>
        <taxon>Dinophyceae</taxon>
        <taxon>Suessiales</taxon>
        <taxon>Symbiodiniaceae</taxon>
        <taxon>Effrenium</taxon>
    </lineage>
</organism>
<dbReference type="InterPro" id="IPR011936">
    <property type="entry name" value="Myxo_disulph_rpt"/>
</dbReference>
<keyword evidence="6" id="KW-0677">Repeat</keyword>
<evidence type="ECO:0000256" key="8">
    <source>
        <dbReference type="SAM" id="MobiDB-lite"/>
    </source>
</evidence>
<dbReference type="InterPro" id="IPR000884">
    <property type="entry name" value="TSP1_rpt"/>
</dbReference>
<name>A0AA36JLI4_9DINO</name>
<evidence type="ECO:0000256" key="2">
    <source>
        <dbReference type="ARBA" id="ARBA00022606"/>
    </source>
</evidence>
<keyword evidence="5 9" id="KW-0732">Signal</keyword>
<feature type="region of interest" description="Disordered" evidence="8">
    <location>
        <begin position="500"/>
        <end position="523"/>
    </location>
</feature>
<dbReference type="InterPro" id="IPR006212">
    <property type="entry name" value="Furin_repeat"/>
</dbReference>
<dbReference type="Proteomes" id="UP001178507">
    <property type="component" value="Unassembled WGS sequence"/>
</dbReference>
<keyword evidence="3" id="KW-0358">Heparin-binding</keyword>
<dbReference type="SMART" id="SM00209">
    <property type="entry name" value="TSP1"/>
    <property type="match status" value="1"/>
</dbReference>
<feature type="chain" id="PRO_5041386525" evidence="9">
    <location>
        <begin position="17"/>
        <end position="4177"/>
    </location>
</feature>
<keyword evidence="4" id="KW-0879">Wnt signaling pathway</keyword>